<keyword evidence="2" id="KW-1185">Reference proteome</keyword>
<dbReference type="PATRIC" id="fig|330734.3.peg.463"/>
<reference evidence="1 2" key="1">
    <citation type="submission" date="2015-05" db="EMBL/GenBank/DDBJ databases">
        <title>Complete genome of Marinobacter psychrophilus strain 20041T isolated from sea-ice of the Canadian Basin.</title>
        <authorList>
            <person name="Song L."/>
            <person name="Ren L."/>
            <person name="Yu Y."/>
            <person name="Wang X."/>
        </authorList>
    </citation>
    <scope>NUCLEOTIDE SEQUENCE [LARGE SCALE GENOMIC DNA]</scope>
    <source>
        <strain evidence="1 2">20041</strain>
    </source>
</reference>
<evidence type="ECO:0000313" key="2">
    <source>
        <dbReference type="Proteomes" id="UP000036406"/>
    </source>
</evidence>
<dbReference type="KEGG" id="mpq:ABA45_02085"/>
<protein>
    <recommendedName>
        <fullName evidence="3">Antitoxin Xre/MbcA/ParS-like toxin-binding domain-containing protein</fullName>
    </recommendedName>
</protein>
<organism evidence="1 2">
    <name type="scientific">Marinobacter psychrophilus</name>
    <dbReference type="NCBI Taxonomy" id="330734"/>
    <lineage>
        <taxon>Bacteria</taxon>
        <taxon>Pseudomonadati</taxon>
        <taxon>Pseudomonadota</taxon>
        <taxon>Gammaproteobacteria</taxon>
        <taxon>Pseudomonadales</taxon>
        <taxon>Marinobacteraceae</taxon>
        <taxon>Marinobacter</taxon>
    </lineage>
</organism>
<proteinExistence type="predicted"/>
<dbReference type="Proteomes" id="UP000036406">
    <property type="component" value="Chromosome"/>
</dbReference>
<gene>
    <name evidence="1" type="ORF">ABA45_02085</name>
</gene>
<name>A0A0H4IH09_9GAMM</name>
<evidence type="ECO:0000313" key="1">
    <source>
        <dbReference type="EMBL" id="AKO54162.1"/>
    </source>
</evidence>
<sequence>MAIKILDRWGCSPHEQAQILALSGSDSASGLSNEQLHRISGVLNLHAALRGRFTNPENVYGFMAKPNAHPVFSGHRPIDRLLNGDLEDFKMISRHIDRMGSW</sequence>
<dbReference type="AlphaFoldDB" id="A0A0H4IH09"/>
<dbReference type="EMBL" id="CP011494">
    <property type="protein sequence ID" value="AKO54162.1"/>
    <property type="molecule type" value="Genomic_DNA"/>
</dbReference>
<evidence type="ECO:0008006" key="3">
    <source>
        <dbReference type="Google" id="ProtNLM"/>
    </source>
</evidence>
<accession>A0A0H4IH09</accession>